<dbReference type="OrthoDB" id="10214310at2759"/>
<feature type="compositionally biased region" description="Basic and acidic residues" evidence="1">
    <location>
        <begin position="226"/>
        <end position="238"/>
    </location>
</feature>
<dbReference type="RefSeq" id="XP_030853800.1">
    <property type="nucleotide sequence ID" value="XM_030997940.1"/>
</dbReference>
<feature type="compositionally biased region" description="Basic residues" evidence="1">
    <location>
        <begin position="1100"/>
        <end position="1120"/>
    </location>
</feature>
<feature type="compositionally biased region" description="Low complexity" evidence="1">
    <location>
        <begin position="467"/>
        <end position="476"/>
    </location>
</feature>
<feature type="compositionally biased region" description="Basic and acidic residues" evidence="1">
    <location>
        <begin position="635"/>
        <end position="645"/>
    </location>
</feature>
<reference evidence="2" key="2">
    <citation type="submission" date="2021-01" db="UniProtKB">
        <authorList>
            <consortium name="EnsemblMetazoa"/>
        </authorList>
    </citation>
    <scope>IDENTIFICATION</scope>
</reference>
<feature type="region of interest" description="Disordered" evidence="1">
    <location>
        <begin position="495"/>
        <end position="514"/>
    </location>
</feature>
<dbReference type="OMA" id="YCHEETA"/>
<dbReference type="EnsemblMetazoa" id="XM_030997940">
    <property type="protein sequence ID" value="XP_030853800"/>
    <property type="gene ID" value="LOC100890148"/>
</dbReference>
<feature type="region of interest" description="Disordered" evidence="1">
    <location>
        <begin position="913"/>
        <end position="935"/>
    </location>
</feature>
<feature type="region of interest" description="Disordered" evidence="1">
    <location>
        <begin position="626"/>
        <end position="655"/>
    </location>
</feature>
<dbReference type="PANTHER" id="PTHR13275:SF4">
    <property type="entry name" value="VACUOLAR PROTEIN SORTING-ASSOCIATED PROTEIN 72 HOMOLOG"/>
    <property type="match status" value="1"/>
</dbReference>
<sequence>MTSPLICLMSPLSRPVSKRTVRRKQLVMSGTKEGPHKLHTQPKESLVSSPTSDHVSDSSPRKSSGMEADAFLASVVSSKKKQDSANNQNDDIPQGNDEIYHTSTVIKKKKSSPVKGISVASPRIQKQRKSMPFVSPGKRSLSRNRHGLDGIHRRRTVSMTIVDMKKLSEAIESRIGQQKKCGKVDIDTQPYEPDASFTTSDRDVSGLSSSKSPGIETNEFLADSSKNQEQHDHPKVTDDEINLQPAVLKRKTSSASKTVASRSPRVQKGRRSMSFVSPGQRSLSRSMHGLDGIYRRRAVSMTTMDMKKLCEAIESRVRKKKRNKNVDLDTQPHESEVSFMTSDHDVSDHLTNLSRSQEPVDFLQRIDEMYLKSDVKKRKNSCKTISVASPRVQKRRSCMPFVSPGKRSLSRTTNGLDEIHRRRTVSMTTVDMKKLQEFIDCSQIRKKENEKVDDQSQPPNTSLTVNDSDFSGSSSSPGVEVDVFLAGIVDKTKDSTQQLEHDDDDHSRSNDSFHKCKVTKQKIISSCKKISASARSPRIQKQRNSVSPGQRLLSRSMRGLDEIHRCRSLKKLDKKKLQQAIYLSHIRTKKTGEKVGQNPLHTIKSPSQKIKELVKTAVDETKRSDNVTSLKGRHSVPEPELRVQDKAVAPRPKEKEEDITHALGFAVKEKKGKTPDLNFKKLDEMYESRFNPSQKCPQAVVTSRGQECTQADLDFEKLDEMYERWFNPSPECTNEAVVDMDTVTRILSFQDEQTDSRSSSPPIIQRRAFAGDIIDPESDDISDSTVDEANKTLLEKEISSFFESKKGYSPKDFRKSAKTLDVAVNRVSEDEPVTSTGATLQSQNVSEHDDVMVIDQKTHYRIPDSLQEMEGQATSPKCAPLAGRDHAMASTRYNFGESMPIDVEMDGQQDDICTPFQHSTPADPTHHPQSHTKTTSQGLLSAWAEIEKEEKLFVIYCHEDTAPCILKDLESCQAIIDGRSLSLRYLNDTSSVEVQGMVLKDEHVTRPKKIPKENRKDAAKKEKKKKRKKVLTVTGADVNDAPKRKKKSGTMKEMKKQKDTKVETKEARKEGTKKGAKSKTKLEMNTEEKIEIEKELEKAMKKKTKKETKKQTKKKTKREKKKEPKSETEIETIKSTTKKTNTDKKKVLRREIENEIRKEAAKEAKKPMKKKTKTDRQESKSEQETETKTPTKKKTKTDKKKELEKEKENEARKQTKTDAEKETKEPTKNKTKVDKKKEQKMTMQKEGRNEAMKETEKEAVNEIKKEKKKRLRKETTKNKMIRVETDMPKEITKEVIDMKKDDTIKEKEKAMKDEVKTETKEKRKKETKRETTEGARKETKKKPKKDAKKDSKKEISKGRTEGIKKETKKKTKKDTMKETKEGMEKDTKNETKKETREGRKQETRKKTKNEKKKVKNTDGSVR</sequence>
<keyword evidence="3" id="KW-1185">Reference proteome</keyword>
<feature type="compositionally biased region" description="Basic and acidic residues" evidence="1">
    <location>
        <begin position="504"/>
        <end position="514"/>
    </location>
</feature>
<evidence type="ECO:0000256" key="1">
    <source>
        <dbReference type="SAM" id="MobiDB-lite"/>
    </source>
</evidence>
<feature type="region of interest" description="Disordered" evidence="1">
    <location>
        <begin position="175"/>
        <end position="283"/>
    </location>
</feature>
<feature type="compositionally biased region" description="Polar residues" evidence="1">
    <location>
        <begin position="455"/>
        <end position="466"/>
    </location>
</feature>
<accession>A0A7M7T4R4</accession>
<feature type="compositionally biased region" description="Basic and acidic residues" evidence="1">
    <location>
        <begin position="1327"/>
        <end position="1337"/>
    </location>
</feature>
<organism evidence="2 3">
    <name type="scientific">Strongylocentrotus purpuratus</name>
    <name type="common">Purple sea urchin</name>
    <dbReference type="NCBI Taxonomy" id="7668"/>
    <lineage>
        <taxon>Eukaryota</taxon>
        <taxon>Metazoa</taxon>
        <taxon>Echinodermata</taxon>
        <taxon>Eleutherozoa</taxon>
        <taxon>Echinozoa</taxon>
        <taxon>Echinoidea</taxon>
        <taxon>Euechinoidea</taxon>
        <taxon>Echinacea</taxon>
        <taxon>Camarodonta</taxon>
        <taxon>Echinidea</taxon>
        <taxon>Strongylocentrotidae</taxon>
        <taxon>Strongylocentrotus</taxon>
    </lineage>
</organism>
<feature type="compositionally biased region" description="Basic residues" evidence="1">
    <location>
        <begin position="16"/>
        <end position="25"/>
    </location>
</feature>
<feature type="compositionally biased region" description="Basic and acidic residues" evidence="1">
    <location>
        <begin position="1273"/>
        <end position="1321"/>
    </location>
</feature>
<evidence type="ECO:0000313" key="2">
    <source>
        <dbReference type="EnsemblMetazoa" id="XP_030853800"/>
    </source>
</evidence>
<feature type="compositionally biased region" description="Basic and acidic residues" evidence="1">
    <location>
        <begin position="1006"/>
        <end position="1020"/>
    </location>
</feature>
<feature type="compositionally biased region" description="Basic residues" evidence="1">
    <location>
        <begin position="1402"/>
        <end position="1414"/>
    </location>
</feature>
<feature type="region of interest" description="Disordered" evidence="1">
    <location>
        <begin position="448"/>
        <end position="478"/>
    </location>
</feature>
<proteinExistence type="predicted"/>
<feature type="compositionally biased region" description="Basic residues" evidence="1">
    <location>
        <begin position="1021"/>
        <end position="1030"/>
    </location>
</feature>
<feature type="region of interest" description="Disordered" evidence="1">
    <location>
        <begin position="1"/>
        <end position="145"/>
    </location>
</feature>
<feature type="compositionally biased region" description="Basic and acidic residues" evidence="1">
    <location>
        <begin position="1121"/>
        <end position="1132"/>
    </location>
</feature>
<evidence type="ECO:0000313" key="3">
    <source>
        <dbReference type="Proteomes" id="UP000007110"/>
    </source>
</evidence>
<feature type="compositionally biased region" description="Basic and acidic residues" evidence="1">
    <location>
        <begin position="1174"/>
        <end position="1189"/>
    </location>
</feature>
<feature type="region of interest" description="Disordered" evidence="1">
    <location>
        <begin position="1006"/>
        <end position="1422"/>
    </location>
</feature>
<dbReference type="GeneID" id="100890148"/>
<feature type="compositionally biased region" description="Basic and acidic residues" evidence="1">
    <location>
        <begin position="1140"/>
        <end position="1166"/>
    </location>
</feature>
<feature type="compositionally biased region" description="Basic and acidic residues" evidence="1">
    <location>
        <begin position="1199"/>
        <end position="1265"/>
    </location>
</feature>
<feature type="region of interest" description="Disordered" evidence="1">
    <location>
        <begin position="529"/>
        <end position="550"/>
    </location>
</feature>
<reference evidence="3" key="1">
    <citation type="submission" date="2015-02" db="EMBL/GenBank/DDBJ databases">
        <title>Genome sequencing for Strongylocentrotus purpuratus.</title>
        <authorList>
            <person name="Murali S."/>
            <person name="Liu Y."/>
            <person name="Vee V."/>
            <person name="English A."/>
            <person name="Wang M."/>
            <person name="Skinner E."/>
            <person name="Han Y."/>
            <person name="Muzny D.M."/>
            <person name="Worley K.C."/>
            <person name="Gibbs R.A."/>
        </authorList>
    </citation>
    <scope>NUCLEOTIDE SEQUENCE</scope>
</reference>
<dbReference type="KEGG" id="spu:100890148"/>
<dbReference type="PANTHER" id="PTHR13275">
    <property type="entry name" value="YL-1 PROTEIN TRANSCRIPTION FACTOR-LIKE 1"/>
    <property type="match status" value="1"/>
</dbReference>
<name>A0A7M7T4R4_STRPU</name>
<feature type="compositionally biased region" description="Basic and acidic residues" evidence="1">
    <location>
        <begin position="1347"/>
        <end position="1365"/>
    </location>
</feature>
<protein>
    <submittedName>
        <fullName evidence="2">Uncharacterized protein</fullName>
    </submittedName>
</protein>
<dbReference type="Proteomes" id="UP000007110">
    <property type="component" value="Unassembled WGS sequence"/>
</dbReference>
<feature type="compositionally biased region" description="Polar residues" evidence="1">
    <location>
        <begin position="274"/>
        <end position="283"/>
    </location>
</feature>
<dbReference type="InParanoid" id="A0A7M7T4R4"/>
<feature type="compositionally biased region" description="Basic and acidic residues" evidence="1">
    <location>
        <begin position="1373"/>
        <end position="1401"/>
    </location>
</feature>
<feature type="compositionally biased region" description="Basic and acidic residues" evidence="1">
    <location>
        <begin position="1050"/>
        <end position="1073"/>
    </location>
</feature>
<feature type="compositionally biased region" description="Basic and acidic residues" evidence="1">
    <location>
        <begin position="1080"/>
        <end position="1099"/>
    </location>
</feature>